<organism evidence="3 4">
    <name type="scientific">Oldenlandia corymbosa var. corymbosa</name>
    <dbReference type="NCBI Taxonomy" id="529605"/>
    <lineage>
        <taxon>Eukaryota</taxon>
        <taxon>Viridiplantae</taxon>
        <taxon>Streptophyta</taxon>
        <taxon>Embryophyta</taxon>
        <taxon>Tracheophyta</taxon>
        <taxon>Spermatophyta</taxon>
        <taxon>Magnoliopsida</taxon>
        <taxon>eudicotyledons</taxon>
        <taxon>Gunneridae</taxon>
        <taxon>Pentapetalae</taxon>
        <taxon>asterids</taxon>
        <taxon>lamiids</taxon>
        <taxon>Gentianales</taxon>
        <taxon>Rubiaceae</taxon>
        <taxon>Rubioideae</taxon>
        <taxon>Spermacoceae</taxon>
        <taxon>Hedyotis-Oldenlandia complex</taxon>
        <taxon>Oldenlandia</taxon>
    </lineage>
</organism>
<gene>
    <name evidence="3" type="ORF">OLC1_LOCUS3390</name>
</gene>
<proteinExistence type="predicted"/>
<feature type="signal peptide" evidence="2">
    <location>
        <begin position="1"/>
        <end position="20"/>
    </location>
</feature>
<protein>
    <submittedName>
        <fullName evidence="3">OLC1v1026509C1</fullName>
    </submittedName>
</protein>
<evidence type="ECO:0000313" key="4">
    <source>
        <dbReference type="Proteomes" id="UP001161247"/>
    </source>
</evidence>
<dbReference type="EMBL" id="OX459118">
    <property type="protein sequence ID" value="CAI9091470.1"/>
    <property type="molecule type" value="Genomic_DNA"/>
</dbReference>
<sequence length="114" mass="12615">MTPISHYLLHFLLVHHLLLAADLFCVAAAEGQLPISSPEWKTITQRSLDREHGFNGGDDRWKPVVIRKMRSLPSPPAPKSNLPTRTAFKPLPSHKTPTAPPPAPSTVSPETYPH</sequence>
<dbReference type="AlphaFoldDB" id="A0AAV1C985"/>
<keyword evidence="4" id="KW-1185">Reference proteome</keyword>
<keyword evidence="2" id="KW-0732">Signal</keyword>
<evidence type="ECO:0000256" key="2">
    <source>
        <dbReference type="SAM" id="SignalP"/>
    </source>
</evidence>
<dbReference type="Proteomes" id="UP001161247">
    <property type="component" value="Chromosome 1"/>
</dbReference>
<feature type="chain" id="PRO_5043718198" evidence="2">
    <location>
        <begin position="21"/>
        <end position="114"/>
    </location>
</feature>
<name>A0AAV1C985_OLDCO</name>
<evidence type="ECO:0000256" key="1">
    <source>
        <dbReference type="SAM" id="MobiDB-lite"/>
    </source>
</evidence>
<reference evidence="3" key="1">
    <citation type="submission" date="2023-03" db="EMBL/GenBank/DDBJ databases">
        <authorList>
            <person name="Julca I."/>
        </authorList>
    </citation>
    <scope>NUCLEOTIDE SEQUENCE</scope>
</reference>
<feature type="region of interest" description="Disordered" evidence="1">
    <location>
        <begin position="70"/>
        <end position="114"/>
    </location>
</feature>
<evidence type="ECO:0000313" key="3">
    <source>
        <dbReference type="EMBL" id="CAI9091470.1"/>
    </source>
</evidence>
<accession>A0AAV1C985</accession>
<feature type="compositionally biased region" description="Low complexity" evidence="1">
    <location>
        <begin position="105"/>
        <end position="114"/>
    </location>
</feature>